<organism evidence="2">
    <name type="scientific">Haptolina ericina</name>
    <dbReference type="NCBI Taxonomy" id="156174"/>
    <lineage>
        <taxon>Eukaryota</taxon>
        <taxon>Haptista</taxon>
        <taxon>Haptophyta</taxon>
        <taxon>Prymnesiophyceae</taxon>
        <taxon>Prymnesiales</taxon>
        <taxon>Prymnesiaceae</taxon>
        <taxon>Haptolina</taxon>
    </lineage>
</organism>
<dbReference type="Pfam" id="PF11913">
    <property type="entry name" value="DUF3431"/>
    <property type="match status" value="1"/>
</dbReference>
<proteinExistence type="predicted"/>
<evidence type="ECO:0000313" key="2">
    <source>
        <dbReference type="EMBL" id="CAE0114394.1"/>
    </source>
</evidence>
<dbReference type="AlphaFoldDB" id="A0A7S3ASZ9"/>
<gene>
    <name evidence="2" type="ORF">HERI1096_LOCUS15068</name>
</gene>
<evidence type="ECO:0000256" key="1">
    <source>
        <dbReference type="SAM" id="MobiDB-lite"/>
    </source>
</evidence>
<feature type="region of interest" description="Disordered" evidence="1">
    <location>
        <begin position="337"/>
        <end position="357"/>
    </location>
</feature>
<name>A0A7S3ASZ9_9EUKA</name>
<feature type="compositionally biased region" description="Basic residues" evidence="1">
    <location>
        <begin position="341"/>
        <end position="357"/>
    </location>
</feature>
<accession>A0A7S3ASZ9</accession>
<sequence>MHQWAERRSTEHSIFALREELSTLRQQVEQLSLIVHGRTAPKASPLRVLDGRVHQTQWTTPVVLVVTTLNGTVADKHPSWQNTSQATVLIFQRLRPDAPNYVVNLAYEAGVHIKFLVDNYDDLPNVTVFLQADARRHNRKVFEWLHCLRTNATQPAYAPLMDRRWIRRDMRVWDDCCDGAAVVEQCWRDVLAVVGLGGLLPDGQRPSVGYYPGASFVATAAQLRRHSRGTYTWLHSMAAGSDGRCHVGPLEWSKLNATRRNGSLELDTVGMHQHTFPGAWEHLVHVIIGGQYRDKQQDVRRGEGLWAPYAHDFCGAFRDGCDGSPCDVYRSWQKRNQLGPRTHKRQVTRRKPSPPGQ</sequence>
<protein>
    <submittedName>
        <fullName evidence="2">Uncharacterized protein</fullName>
    </submittedName>
</protein>
<dbReference type="InterPro" id="IPR021838">
    <property type="entry name" value="DUF3431"/>
</dbReference>
<reference evidence="2" key="1">
    <citation type="submission" date="2021-01" db="EMBL/GenBank/DDBJ databases">
        <authorList>
            <person name="Corre E."/>
            <person name="Pelletier E."/>
            <person name="Niang G."/>
            <person name="Scheremetjew M."/>
            <person name="Finn R."/>
            <person name="Kale V."/>
            <person name="Holt S."/>
            <person name="Cochrane G."/>
            <person name="Meng A."/>
            <person name="Brown T."/>
            <person name="Cohen L."/>
        </authorList>
    </citation>
    <scope>NUCLEOTIDE SEQUENCE</scope>
    <source>
        <strain evidence="2">CCMP281</strain>
    </source>
</reference>
<dbReference type="EMBL" id="HBHX01026947">
    <property type="protein sequence ID" value="CAE0114394.1"/>
    <property type="molecule type" value="Transcribed_RNA"/>
</dbReference>